<feature type="non-terminal residue" evidence="2">
    <location>
        <position position="1"/>
    </location>
</feature>
<feature type="compositionally biased region" description="Polar residues" evidence="1">
    <location>
        <begin position="571"/>
        <end position="581"/>
    </location>
</feature>
<protein>
    <submittedName>
        <fullName evidence="2">Uncharacterized protein</fullName>
    </submittedName>
</protein>
<feature type="compositionally biased region" description="Basic and acidic residues" evidence="1">
    <location>
        <begin position="369"/>
        <end position="379"/>
    </location>
</feature>
<sequence>MDETCLNPDKQRFSTTRHGTREKKCRNPPNYVYTTNRRFAKNVIFVWMVLDVSFSSGIALPKSRHGERSSNPFYNMGITSNAVQGETILDELRYLNKVRPSDLTRRQRNTQDEFLNNDFDFEDIQLDFDAEKIRVMALIAEKLWEEDRRKVENYNYKGNNVDDRTRNCIADAVDHHDYLCEQTTSVEFVDTAPLLFDKVEAAVVQGELWQPVQKVICQVGLTRDGKGFCVQRHSFQRIRVHAHEELQMKEVTITVESGCSVIPLNICEKKLQGMPDKVRFSSDDKIRANFDSRMSDEILQGDIAETEKTNISDTTLAEFVTETALNTTNIILAFDLKNESEQNNVNYTMGQNEGAAKAITNLAETPETTQKDKIQEKTEVTSWDEPEPQITTHDRSTIKAQVKKEESSMDLSTAYEKESQDVFTVTELSNEPASTKSKGARIKIMMDMVQDFSELIEAEGITFPGVDDQIHSINSMEQSLQSTVNSKASDFDSIAKLESLFKESNNQQGAEEQILITSHTQPLPKSPENLRRLWQDEELTSKTSTMEPTIDTAEDIKSSEELQTLLVNGYQNQEQETSTSVENERKPESFGSTEVFRTISTNHTLQLPELLQELRMLWNEEKHTTEISAQETASKMLEDIPSIKELQMLLEENYSLPEQETSTSVENERKPESFGSTEVFRTISTNHTLQLPELLQELRMLWNEEKHTTEISAQETASKVLEDIPSIKELQMLLEENYSLPEQETSTSVENERKPESFGSTEVSRTIGTNHTLQLPVLLQELRMLWNEEKHTTEISAQETASKMLEDIPSIKELRMLLEENYSLPERTQPIIFIVQHTSMHSEESTEVLRTSTHIPSELQASKENVRADLGEEGHTRLESTTTNIEQETSTSVKNERKPESFGSTEVTRTISTNHTLQLPELLQELRMLWNEEKHITEISAQETASKMLEDIPSIKELQMLLEENHSLP</sequence>
<feature type="compositionally biased region" description="Polar residues" evidence="1">
    <location>
        <begin position="879"/>
        <end position="893"/>
    </location>
</feature>
<dbReference type="EMBL" id="CAJPEX010004129">
    <property type="protein sequence ID" value="CAG0922814.1"/>
    <property type="molecule type" value="Genomic_DNA"/>
</dbReference>
<evidence type="ECO:0000256" key="1">
    <source>
        <dbReference type="SAM" id="MobiDB-lite"/>
    </source>
</evidence>
<feature type="region of interest" description="Disordered" evidence="1">
    <location>
        <begin position="571"/>
        <end position="590"/>
    </location>
</feature>
<accession>A0A7R9BVZ4</accession>
<dbReference type="AlphaFoldDB" id="A0A7R9BVZ4"/>
<evidence type="ECO:0000313" key="2">
    <source>
        <dbReference type="EMBL" id="CAD7282662.1"/>
    </source>
</evidence>
<name>A0A7R9BVZ4_9CRUS</name>
<feature type="region of interest" description="Disordered" evidence="1">
    <location>
        <begin position="1"/>
        <end position="23"/>
    </location>
</feature>
<gene>
    <name evidence="2" type="ORF">NMOB1V02_LOCUS10283</name>
</gene>
<reference evidence="2" key="1">
    <citation type="submission" date="2020-11" db="EMBL/GenBank/DDBJ databases">
        <authorList>
            <person name="Tran Van P."/>
        </authorList>
    </citation>
    <scope>NUCLEOTIDE SEQUENCE</scope>
</reference>
<evidence type="ECO:0000313" key="3">
    <source>
        <dbReference type="Proteomes" id="UP000678499"/>
    </source>
</evidence>
<feature type="region of interest" description="Disordered" evidence="1">
    <location>
        <begin position="741"/>
        <end position="763"/>
    </location>
</feature>
<feature type="region of interest" description="Disordered" evidence="1">
    <location>
        <begin position="873"/>
        <end position="906"/>
    </location>
</feature>
<feature type="region of interest" description="Disordered" evidence="1">
    <location>
        <begin position="368"/>
        <end position="390"/>
    </location>
</feature>
<organism evidence="2">
    <name type="scientific">Notodromas monacha</name>
    <dbReference type="NCBI Taxonomy" id="399045"/>
    <lineage>
        <taxon>Eukaryota</taxon>
        <taxon>Metazoa</taxon>
        <taxon>Ecdysozoa</taxon>
        <taxon>Arthropoda</taxon>
        <taxon>Crustacea</taxon>
        <taxon>Oligostraca</taxon>
        <taxon>Ostracoda</taxon>
        <taxon>Podocopa</taxon>
        <taxon>Podocopida</taxon>
        <taxon>Cypridocopina</taxon>
        <taxon>Cypridoidea</taxon>
        <taxon>Cyprididae</taxon>
        <taxon>Notodromas</taxon>
    </lineage>
</organism>
<dbReference type="EMBL" id="OA886166">
    <property type="protein sequence ID" value="CAD7282662.1"/>
    <property type="molecule type" value="Genomic_DNA"/>
</dbReference>
<keyword evidence="3" id="KW-1185">Reference proteome</keyword>
<proteinExistence type="predicted"/>
<dbReference type="Proteomes" id="UP000678499">
    <property type="component" value="Unassembled WGS sequence"/>
</dbReference>